<feature type="domain" description="HTH gntR-type" evidence="4">
    <location>
        <begin position="6"/>
        <end position="73"/>
    </location>
</feature>
<dbReference type="CDD" id="cd07377">
    <property type="entry name" value="WHTH_GntR"/>
    <property type="match status" value="1"/>
</dbReference>
<dbReference type="InterPro" id="IPR008920">
    <property type="entry name" value="TF_FadR/GntR_C"/>
</dbReference>
<accession>A0A1J5SD64</accession>
<evidence type="ECO:0000313" key="5">
    <source>
        <dbReference type="EMBL" id="OIR01992.1"/>
    </source>
</evidence>
<keyword evidence="2" id="KW-0238">DNA-binding</keyword>
<comment type="caution">
    <text evidence="5">The sequence shown here is derived from an EMBL/GenBank/DDBJ whole genome shotgun (WGS) entry which is preliminary data.</text>
</comment>
<name>A0A1J5SD64_9ZZZZ</name>
<dbReference type="Gene3D" id="1.20.120.530">
    <property type="entry name" value="GntR ligand-binding domain-like"/>
    <property type="match status" value="1"/>
</dbReference>
<reference evidence="5" key="1">
    <citation type="submission" date="2016-10" db="EMBL/GenBank/DDBJ databases">
        <title>Sequence of Gallionella enrichment culture.</title>
        <authorList>
            <person name="Poehlein A."/>
            <person name="Muehling M."/>
            <person name="Daniel R."/>
        </authorList>
    </citation>
    <scope>NUCLEOTIDE SEQUENCE</scope>
</reference>
<evidence type="ECO:0000256" key="2">
    <source>
        <dbReference type="ARBA" id="ARBA00023125"/>
    </source>
</evidence>
<keyword evidence="1" id="KW-0805">Transcription regulation</keyword>
<evidence type="ECO:0000256" key="3">
    <source>
        <dbReference type="ARBA" id="ARBA00023163"/>
    </source>
</evidence>
<dbReference type="Pfam" id="PF00392">
    <property type="entry name" value="GntR"/>
    <property type="match status" value="1"/>
</dbReference>
<dbReference type="SMART" id="SM00345">
    <property type="entry name" value="HTH_GNTR"/>
    <property type="match status" value="1"/>
</dbReference>
<dbReference type="GO" id="GO:0003677">
    <property type="term" value="F:DNA binding"/>
    <property type="evidence" value="ECO:0007669"/>
    <property type="project" value="UniProtKB-KW"/>
</dbReference>
<protein>
    <submittedName>
        <fullName evidence="5">HTH-type transcriptional regulator LutR</fullName>
    </submittedName>
</protein>
<dbReference type="InterPro" id="IPR036390">
    <property type="entry name" value="WH_DNA-bd_sf"/>
</dbReference>
<dbReference type="EMBL" id="MLJW01000078">
    <property type="protein sequence ID" value="OIR01992.1"/>
    <property type="molecule type" value="Genomic_DNA"/>
</dbReference>
<sequence>MTSCSTPLPEHLREQIEEAIATGLLPPGTRLDEVSLAARYGVSRTPLREALIQLAAAGFIERRAGKGWEVARVSAPRLCEMFEVMAELEGMAGRLAARRADEADHQRLLAAHQACQAARDAGAIEDFYRRNEAFHHALYAAARNGFLAEQATALHRRLRPFRRLQIKMRNRMQTSHGEHQRILEALRAGDGAAAEALLRAHIIIQGDRFTDLMALMDRLAPSAAESLAP</sequence>
<dbReference type="AlphaFoldDB" id="A0A1J5SD64"/>
<dbReference type="InterPro" id="IPR011711">
    <property type="entry name" value="GntR_C"/>
</dbReference>
<dbReference type="InterPro" id="IPR000524">
    <property type="entry name" value="Tscrpt_reg_HTH_GntR"/>
</dbReference>
<proteinExistence type="predicted"/>
<dbReference type="PANTHER" id="PTHR43537:SF49">
    <property type="entry name" value="TRANSCRIPTIONAL REGULATORY PROTEIN"/>
    <property type="match status" value="1"/>
</dbReference>
<dbReference type="SUPFAM" id="SSF46785">
    <property type="entry name" value="Winged helix' DNA-binding domain"/>
    <property type="match status" value="1"/>
</dbReference>
<dbReference type="PANTHER" id="PTHR43537">
    <property type="entry name" value="TRANSCRIPTIONAL REGULATOR, GNTR FAMILY"/>
    <property type="match status" value="1"/>
</dbReference>
<dbReference type="Pfam" id="PF07729">
    <property type="entry name" value="FCD"/>
    <property type="match status" value="1"/>
</dbReference>
<evidence type="ECO:0000259" key="4">
    <source>
        <dbReference type="PROSITE" id="PS50949"/>
    </source>
</evidence>
<dbReference type="InterPro" id="IPR036388">
    <property type="entry name" value="WH-like_DNA-bd_sf"/>
</dbReference>
<dbReference type="PROSITE" id="PS50949">
    <property type="entry name" value="HTH_GNTR"/>
    <property type="match status" value="1"/>
</dbReference>
<dbReference type="Gene3D" id="1.10.10.10">
    <property type="entry name" value="Winged helix-like DNA-binding domain superfamily/Winged helix DNA-binding domain"/>
    <property type="match status" value="1"/>
</dbReference>
<dbReference type="SMART" id="SM00895">
    <property type="entry name" value="FCD"/>
    <property type="match status" value="1"/>
</dbReference>
<organism evidence="5">
    <name type="scientific">mine drainage metagenome</name>
    <dbReference type="NCBI Taxonomy" id="410659"/>
    <lineage>
        <taxon>unclassified sequences</taxon>
        <taxon>metagenomes</taxon>
        <taxon>ecological metagenomes</taxon>
    </lineage>
</organism>
<dbReference type="SUPFAM" id="SSF48008">
    <property type="entry name" value="GntR ligand-binding domain-like"/>
    <property type="match status" value="1"/>
</dbReference>
<dbReference type="GO" id="GO:0003700">
    <property type="term" value="F:DNA-binding transcription factor activity"/>
    <property type="evidence" value="ECO:0007669"/>
    <property type="project" value="InterPro"/>
</dbReference>
<gene>
    <name evidence="5" type="primary">lutR_1</name>
    <name evidence="5" type="ORF">GALL_158500</name>
</gene>
<keyword evidence="3" id="KW-0804">Transcription</keyword>
<evidence type="ECO:0000256" key="1">
    <source>
        <dbReference type="ARBA" id="ARBA00023015"/>
    </source>
</evidence>
<dbReference type="PRINTS" id="PR00035">
    <property type="entry name" value="HTHGNTR"/>
</dbReference>